<keyword evidence="5" id="KW-1185">Reference proteome</keyword>
<keyword evidence="1" id="KW-0808">Transferase</keyword>
<reference evidence="4 5" key="1">
    <citation type="submission" date="2022-10" db="EMBL/GenBank/DDBJ databases">
        <title>Draft genome sequence of Streptomyces sp. YSPA8.</title>
        <authorList>
            <person name="Moriuchi R."/>
            <person name="Dohra H."/>
            <person name="Yamamura H."/>
            <person name="Kodani S."/>
        </authorList>
    </citation>
    <scope>NUCLEOTIDE SEQUENCE [LARGE SCALE GENOMIC DNA]</scope>
    <source>
        <strain evidence="4 5">YSPA8</strain>
    </source>
</reference>
<dbReference type="PANTHER" id="PTHR45947:SF3">
    <property type="entry name" value="SULFOQUINOVOSYL TRANSFERASE SQD2"/>
    <property type="match status" value="1"/>
</dbReference>
<feature type="region of interest" description="Disordered" evidence="2">
    <location>
        <begin position="346"/>
        <end position="365"/>
    </location>
</feature>
<gene>
    <name evidence="4" type="ORF">SYYSPA8_21255</name>
</gene>
<evidence type="ECO:0000256" key="1">
    <source>
        <dbReference type="ARBA" id="ARBA00022679"/>
    </source>
</evidence>
<evidence type="ECO:0000259" key="3">
    <source>
        <dbReference type="Pfam" id="PF00534"/>
    </source>
</evidence>
<dbReference type="RefSeq" id="WP_323448892.1">
    <property type="nucleotide sequence ID" value="NZ_BSBI01000009.1"/>
</dbReference>
<organism evidence="4 5">
    <name type="scientific">Streptomyces yaizuensis</name>
    <dbReference type="NCBI Taxonomy" id="2989713"/>
    <lineage>
        <taxon>Bacteria</taxon>
        <taxon>Bacillati</taxon>
        <taxon>Actinomycetota</taxon>
        <taxon>Actinomycetes</taxon>
        <taxon>Kitasatosporales</taxon>
        <taxon>Streptomycetaceae</taxon>
        <taxon>Streptomyces</taxon>
    </lineage>
</organism>
<name>A0ABQ5P2R3_9ACTN</name>
<evidence type="ECO:0000313" key="4">
    <source>
        <dbReference type="EMBL" id="GLF96870.1"/>
    </source>
</evidence>
<dbReference type="InterPro" id="IPR001296">
    <property type="entry name" value="Glyco_trans_1"/>
</dbReference>
<sequence>MTTILALTDSPDDIRRFCPPGDTLLFTTRVLPPGDHGYEHFEAGYRALKASCDLSTVDLVIAEYVESLPLLWFMRRDGYSCPALMIPHTNPYPLHILCYFLLIAEESHPADLVICGSPHACRAYEHLTGIRAEPICTFGISEVYRPADRAACRAELGLPQDATVLLYTGRFMNDKGLDPLLEGYELLRRQDPRVLLALSTTHIDPSYYNRLAPRLRDAVVFHRLEKERTARLYAAADVFVSGATSVFETYAKSALEALACQVPAVVPRWDGFPHYVGDHNGGLVDVVYRDEPHSSPYEFARMDTRHFAEVCRRVLERRPVPTGVADWARYEHTMTVLPGVVERMARAGRSTGPPSPARPIDPERHPASVRNVLRHYGLDRPGDPLRKADRLGLLGQREPGERGLLRALHHDLFGVMDAERQTV</sequence>
<protein>
    <submittedName>
        <fullName evidence="4">Glycosyltransferase family 4 protein</fullName>
    </submittedName>
</protein>
<dbReference type="Proteomes" id="UP001291653">
    <property type="component" value="Unassembled WGS sequence"/>
</dbReference>
<proteinExistence type="predicted"/>
<dbReference type="EMBL" id="BSBI01000009">
    <property type="protein sequence ID" value="GLF96870.1"/>
    <property type="molecule type" value="Genomic_DNA"/>
</dbReference>
<comment type="caution">
    <text evidence="4">The sequence shown here is derived from an EMBL/GenBank/DDBJ whole genome shotgun (WGS) entry which is preliminary data.</text>
</comment>
<evidence type="ECO:0000256" key="2">
    <source>
        <dbReference type="SAM" id="MobiDB-lite"/>
    </source>
</evidence>
<dbReference type="Gene3D" id="3.40.50.2000">
    <property type="entry name" value="Glycogen Phosphorylase B"/>
    <property type="match status" value="1"/>
</dbReference>
<dbReference type="PANTHER" id="PTHR45947">
    <property type="entry name" value="SULFOQUINOVOSYL TRANSFERASE SQD2"/>
    <property type="match status" value="1"/>
</dbReference>
<dbReference type="Pfam" id="PF00534">
    <property type="entry name" value="Glycos_transf_1"/>
    <property type="match status" value="1"/>
</dbReference>
<feature type="domain" description="Glycosyl transferase family 1" evidence="3">
    <location>
        <begin position="151"/>
        <end position="284"/>
    </location>
</feature>
<dbReference type="SUPFAM" id="SSF53756">
    <property type="entry name" value="UDP-Glycosyltransferase/glycogen phosphorylase"/>
    <property type="match status" value="1"/>
</dbReference>
<evidence type="ECO:0000313" key="5">
    <source>
        <dbReference type="Proteomes" id="UP001291653"/>
    </source>
</evidence>
<dbReference type="InterPro" id="IPR050194">
    <property type="entry name" value="Glycosyltransferase_grp1"/>
</dbReference>
<dbReference type="CDD" id="cd03801">
    <property type="entry name" value="GT4_PimA-like"/>
    <property type="match status" value="1"/>
</dbReference>
<accession>A0ABQ5P2R3</accession>